<evidence type="ECO:0000313" key="1">
    <source>
        <dbReference type="EMBL" id="KAI5660414.1"/>
    </source>
</evidence>
<evidence type="ECO:0000313" key="2">
    <source>
        <dbReference type="Proteomes" id="UP001060085"/>
    </source>
</evidence>
<comment type="caution">
    <text evidence="1">The sequence shown here is derived from an EMBL/GenBank/DDBJ whole genome shotgun (WGS) entry which is preliminary data.</text>
</comment>
<proteinExistence type="predicted"/>
<sequence>MKKNGSLFLYLAIDPFSDVSNALVLLYACHLWCMVMVACSFWNFLMVKKWSRGRLGCCSYGIAVNCLCKVFLKASTAPWLRSDVLSTQAYRCEKSAVGFILLQKNRNKFMPFSDFSLDMRFLAPMMIFHVWFL</sequence>
<keyword evidence="2" id="KW-1185">Reference proteome</keyword>
<gene>
    <name evidence="1" type="ORF">M9H77_29207</name>
</gene>
<protein>
    <submittedName>
        <fullName evidence="1">Uncharacterized protein</fullName>
    </submittedName>
</protein>
<organism evidence="1 2">
    <name type="scientific">Catharanthus roseus</name>
    <name type="common">Madagascar periwinkle</name>
    <name type="synonym">Vinca rosea</name>
    <dbReference type="NCBI Taxonomy" id="4058"/>
    <lineage>
        <taxon>Eukaryota</taxon>
        <taxon>Viridiplantae</taxon>
        <taxon>Streptophyta</taxon>
        <taxon>Embryophyta</taxon>
        <taxon>Tracheophyta</taxon>
        <taxon>Spermatophyta</taxon>
        <taxon>Magnoliopsida</taxon>
        <taxon>eudicotyledons</taxon>
        <taxon>Gunneridae</taxon>
        <taxon>Pentapetalae</taxon>
        <taxon>asterids</taxon>
        <taxon>lamiids</taxon>
        <taxon>Gentianales</taxon>
        <taxon>Apocynaceae</taxon>
        <taxon>Rauvolfioideae</taxon>
        <taxon>Vinceae</taxon>
        <taxon>Catharanthinae</taxon>
        <taxon>Catharanthus</taxon>
    </lineage>
</organism>
<dbReference type="Proteomes" id="UP001060085">
    <property type="component" value="Linkage Group LG06"/>
</dbReference>
<reference evidence="2" key="1">
    <citation type="journal article" date="2023" name="Nat. Plants">
        <title>Single-cell RNA sequencing provides a high-resolution roadmap for understanding the multicellular compartmentation of specialized metabolism.</title>
        <authorList>
            <person name="Sun S."/>
            <person name="Shen X."/>
            <person name="Li Y."/>
            <person name="Li Y."/>
            <person name="Wang S."/>
            <person name="Li R."/>
            <person name="Zhang H."/>
            <person name="Shen G."/>
            <person name="Guo B."/>
            <person name="Wei J."/>
            <person name="Xu J."/>
            <person name="St-Pierre B."/>
            <person name="Chen S."/>
            <person name="Sun C."/>
        </authorList>
    </citation>
    <scope>NUCLEOTIDE SEQUENCE [LARGE SCALE GENOMIC DNA]</scope>
</reference>
<accession>A0ACC0AHX3</accession>
<dbReference type="EMBL" id="CM044706">
    <property type="protein sequence ID" value="KAI5660414.1"/>
    <property type="molecule type" value="Genomic_DNA"/>
</dbReference>
<name>A0ACC0AHX3_CATRO</name>